<dbReference type="AlphaFoldDB" id="A0A9W4L0E9"/>
<proteinExistence type="predicted"/>
<evidence type="ECO:0000313" key="1">
    <source>
        <dbReference type="EMBL" id="CAH0260871.1"/>
    </source>
</evidence>
<sequence>MTTQGSKFYLFTFAIILVIVSFANVKSASADVFVKGHFRNGKFVAPYFRRNPDSSFSNNFSTYGNINPYTGEVGTKMAPSYNYSYDKAALDRYEYDLERLFEDDKAEPNPQEEQDKKEATEMFNAYIENINYGLPEISYTILEQKMKDKYTVEQFSEPRMSSMYEIHDISSHSTDTGVTVEGNWTRTDTSTGTTEDLKFRYEMIKEDGEWKLSSRYTNE</sequence>
<comment type="caution">
    <text evidence="1">The sequence shown here is derived from an EMBL/GenBank/DDBJ whole genome shotgun (WGS) entry which is preliminary data.</text>
</comment>
<accession>A0A9W4L0E9</accession>
<dbReference type="EMBL" id="CAKKMG010000054">
    <property type="protein sequence ID" value="CAH0260871.1"/>
    <property type="molecule type" value="Genomic_DNA"/>
</dbReference>
<gene>
    <name evidence="1" type="ORF">SRABI133_03385</name>
</gene>
<dbReference type="RefSeq" id="WP_230302847.1">
    <property type="nucleotide sequence ID" value="NZ_CAKKMG010000054.1"/>
</dbReference>
<reference evidence="1" key="1">
    <citation type="submission" date="2021-11" db="EMBL/GenBank/DDBJ databases">
        <authorList>
            <person name="Bulgarelli D."/>
        </authorList>
    </citation>
    <scope>NUCLEOTIDE SEQUENCE</scope>
    <source>
        <strain evidence="1">Bi133</strain>
    </source>
</reference>
<protein>
    <submittedName>
        <fullName evidence="1">Uncharacterized protein</fullName>
    </submittedName>
</protein>
<organism evidence="1 2">
    <name type="scientific">Peribacillus simplex</name>
    <dbReference type="NCBI Taxonomy" id="1478"/>
    <lineage>
        <taxon>Bacteria</taxon>
        <taxon>Bacillati</taxon>
        <taxon>Bacillota</taxon>
        <taxon>Bacilli</taxon>
        <taxon>Bacillales</taxon>
        <taxon>Bacillaceae</taxon>
        <taxon>Peribacillus</taxon>
    </lineage>
</organism>
<dbReference type="Proteomes" id="UP000789326">
    <property type="component" value="Unassembled WGS sequence"/>
</dbReference>
<name>A0A9W4L0E9_9BACI</name>
<evidence type="ECO:0000313" key="2">
    <source>
        <dbReference type="Proteomes" id="UP000789326"/>
    </source>
</evidence>